<evidence type="ECO:0000256" key="1">
    <source>
        <dbReference type="ARBA" id="ARBA00004752"/>
    </source>
</evidence>
<dbReference type="GO" id="GO:0008360">
    <property type="term" value="P:regulation of cell shape"/>
    <property type="evidence" value="ECO:0007669"/>
    <property type="project" value="UniProtKB-UniRule"/>
</dbReference>
<feature type="active site" description="Nucleophile" evidence="9">
    <location>
        <position position="216"/>
    </location>
</feature>
<dbReference type="EMBL" id="CP017708">
    <property type="protein sequence ID" value="AOY84494.2"/>
    <property type="molecule type" value="Genomic_DNA"/>
</dbReference>
<gene>
    <name evidence="11" type="ORF">BJP36_03710</name>
</gene>
<feature type="active site" description="Proton donor/acceptor" evidence="9">
    <location>
        <position position="200"/>
    </location>
</feature>
<evidence type="ECO:0000256" key="7">
    <source>
        <dbReference type="ARBA" id="ARBA00022984"/>
    </source>
</evidence>
<keyword evidence="8 9" id="KW-0961">Cell wall biogenesis/degradation</keyword>
<dbReference type="PROSITE" id="PS52029">
    <property type="entry name" value="LD_TPASE"/>
    <property type="match status" value="1"/>
</dbReference>
<dbReference type="CDD" id="cd16913">
    <property type="entry name" value="YkuD_like"/>
    <property type="match status" value="1"/>
</dbReference>
<sequence>MAINHSINTSLMIFCFGSAGLLISATLPQLKLKQLTPEISQVLPATSRLTIARLGTHKTLTKTSSVYPELAPLSSEKTASDLVKPQVTPKRLKSKIPKVLPATSYFTDAIAAITYQVVVDLSDTTVYLYWGEQLLQSHPVAIGKPGWDTPTGSFKIIRKQPNPIWKEPITGELIPPGPDNPLGERWIGFWSDGHHQIGLHGTDEEELIGKAVSHGCLRMLNQDIKQLYEQVSLGTPVIVRY</sequence>
<evidence type="ECO:0000313" key="12">
    <source>
        <dbReference type="Proteomes" id="UP000176944"/>
    </source>
</evidence>
<keyword evidence="5" id="KW-0378">Hydrolase</keyword>
<dbReference type="GO" id="GO:0071555">
    <property type="term" value="P:cell wall organization"/>
    <property type="evidence" value="ECO:0007669"/>
    <property type="project" value="UniProtKB-UniRule"/>
</dbReference>
<feature type="domain" description="L,D-TPase catalytic" evidence="10">
    <location>
        <begin position="115"/>
        <end position="240"/>
    </location>
</feature>
<dbReference type="Pfam" id="PF03734">
    <property type="entry name" value="YkuD"/>
    <property type="match status" value="1"/>
</dbReference>
<evidence type="ECO:0000256" key="8">
    <source>
        <dbReference type="ARBA" id="ARBA00023316"/>
    </source>
</evidence>
<evidence type="ECO:0000256" key="9">
    <source>
        <dbReference type="PROSITE-ProRule" id="PRU01373"/>
    </source>
</evidence>
<evidence type="ECO:0000259" key="10">
    <source>
        <dbReference type="PROSITE" id="PS52029"/>
    </source>
</evidence>
<dbReference type="SUPFAM" id="SSF141523">
    <property type="entry name" value="L,D-transpeptidase catalytic domain-like"/>
    <property type="match status" value="1"/>
</dbReference>
<dbReference type="PANTHER" id="PTHR30582">
    <property type="entry name" value="L,D-TRANSPEPTIDASE"/>
    <property type="match status" value="1"/>
</dbReference>
<dbReference type="AlphaFoldDB" id="A0A1D9GAD8"/>
<reference evidence="12" key="1">
    <citation type="submission" date="2016-10" db="EMBL/GenBank/DDBJ databases">
        <title>Comparative genomics uncovers the prolific and rare metabolic potential of the cyanobacterial genus Moorea.</title>
        <authorList>
            <person name="Leao T."/>
            <person name="Castelao G."/>
            <person name="Korobeynikov A."/>
            <person name="Monroe E.A."/>
            <person name="Podell S."/>
            <person name="Glukhov E."/>
            <person name="Allen E."/>
            <person name="Gerwick W.H."/>
            <person name="Gerwick L."/>
        </authorList>
    </citation>
    <scope>NUCLEOTIDE SEQUENCE [LARGE SCALE GENOMIC DNA]</scope>
    <source>
        <strain evidence="12">JHB</strain>
    </source>
</reference>
<dbReference type="InterPro" id="IPR050979">
    <property type="entry name" value="LD-transpeptidase"/>
</dbReference>
<evidence type="ECO:0000256" key="4">
    <source>
        <dbReference type="ARBA" id="ARBA00022679"/>
    </source>
</evidence>
<dbReference type="InterPro" id="IPR005490">
    <property type="entry name" value="LD_TPept_cat_dom"/>
</dbReference>
<dbReference type="Gene3D" id="2.40.440.10">
    <property type="entry name" value="L,D-transpeptidase catalytic domain-like"/>
    <property type="match status" value="1"/>
</dbReference>
<dbReference type="InterPro" id="IPR038063">
    <property type="entry name" value="Transpep_catalytic_dom"/>
</dbReference>
<keyword evidence="3" id="KW-0328">Glycosyltransferase</keyword>
<evidence type="ECO:0000256" key="2">
    <source>
        <dbReference type="ARBA" id="ARBA00005992"/>
    </source>
</evidence>
<comment type="pathway">
    <text evidence="1 9">Cell wall biogenesis; peptidoglycan biosynthesis.</text>
</comment>
<keyword evidence="6 9" id="KW-0133">Cell shape</keyword>
<keyword evidence="4" id="KW-0808">Transferase</keyword>
<accession>A0A1D9GAD8</accession>
<evidence type="ECO:0000256" key="5">
    <source>
        <dbReference type="ARBA" id="ARBA00022801"/>
    </source>
</evidence>
<dbReference type="GO" id="GO:0005576">
    <property type="term" value="C:extracellular region"/>
    <property type="evidence" value="ECO:0007669"/>
    <property type="project" value="TreeGrafter"/>
</dbReference>
<dbReference type="PANTHER" id="PTHR30582:SF24">
    <property type="entry name" value="L,D-TRANSPEPTIDASE ERFK_SRFK-RELATED"/>
    <property type="match status" value="1"/>
</dbReference>
<dbReference type="GO" id="GO:0016757">
    <property type="term" value="F:glycosyltransferase activity"/>
    <property type="evidence" value="ECO:0007669"/>
    <property type="project" value="UniProtKB-KW"/>
</dbReference>
<evidence type="ECO:0000256" key="6">
    <source>
        <dbReference type="ARBA" id="ARBA00022960"/>
    </source>
</evidence>
<proteinExistence type="inferred from homology"/>
<comment type="similarity">
    <text evidence="2">Belongs to the YkuD family.</text>
</comment>
<protein>
    <submittedName>
        <fullName evidence="11">L,D-transpeptidase</fullName>
    </submittedName>
</protein>
<dbReference type="GO" id="GO:0018104">
    <property type="term" value="P:peptidoglycan-protein cross-linking"/>
    <property type="evidence" value="ECO:0007669"/>
    <property type="project" value="TreeGrafter"/>
</dbReference>
<keyword evidence="7 9" id="KW-0573">Peptidoglycan synthesis</keyword>
<dbReference type="UniPathway" id="UPA00219"/>
<organism evidence="11 12">
    <name type="scientific">Moorena producens (strain JHB)</name>
    <dbReference type="NCBI Taxonomy" id="1454205"/>
    <lineage>
        <taxon>Bacteria</taxon>
        <taxon>Bacillati</taxon>
        <taxon>Cyanobacteriota</taxon>
        <taxon>Cyanophyceae</taxon>
        <taxon>Coleofasciculales</taxon>
        <taxon>Coleofasciculaceae</taxon>
        <taxon>Moorena</taxon>
    </lineage>
</organism>
<name>A0A1D9GAD8_MOOP1</name>
<evidence type="ECO:0000256" key="3">
    <source>
        <dbReference type="ARBA" id="ARBA00022676"/>
    </source>
</evidence>
<dbReference type="Proteomes" id="UP000176944">
    <property type="component" value="Chromosome"/>
</dbReference>
<evidence type="ECO:0000313" key="11">
    <source>
        <dbReference type="EMBL" id="AOY84494.2"/>
    </source>
</evidence>
<dbReference type="GO" id="GO:0071972">
    <property type="term" value="F:peptidoglycan L,D-transpeptidase activity"/>
    <property type="evidence" value="ECO:0007669"/>
    <property type="project" value="TreeGrafter"/>
</dbReference>